<proteinExistence type="predicted"/>
<name>A0A1J4MV16_9CRYT</name>
<keyword evidence="2" id="KW-1185">Reference proteome</keyword>
<dbReference type="VEuPathDB" id="CryptoDB:cand_036720"/>
<dbReference type="RefSeq" id="XP_067069870.1">
    <property type="nucleotide sequence ID" value="XM_067213897.1"/>
</dbReference>
<accession>A0A1J4MV16</accession>
<gene>
    <name evidence="1" type="ORF">cand_036720</name>
</gene>
<protein>
    <submittedName>
        <fullName evidence="1">Uncharacterized protein</fullName>
    </submittedName>
</protein>
<dbReference type="Proteomes" id="UP000186804">
    <property type="component" value="Unassembled WGS sequence"/>
</dbReference>
<sequence length="151" mass="17467">MNKISKVATIFLQCLLSVKDYYGRDFSNIHEMIVYCNDKLRPLLLEISYSSSYNHGEFIGIKSNLFGSDIFPSEPNIDKAAFWTLGFKRSKEYNICKAISDGPIPETEILNLILSNTKYSKQYEKQKWLKQCKEGYICGPRAYIELIQKTI</sequence>
<dbReference type="GeneID" id="92367856"/>
<organism evidence="1 2">
    <name type="scientific">Cryptosporidium andersoni</name>
    <dbReference type="NCBI Taxonomy" id="117008"/>
    <lineage>
        <taxon>Eukaryota</taxon>
        <taxon>Sar</taxon>
        <taxon>Alveolata</taxon>
        <taxon>Apicomplexa</taxon>
        <taxon>Conoidasida</taxon>
        <taxon>Coccidia</taxon>
        <taxon>Eucoccidiorida</taxon>
        <taxon>Eimeriorina</taxon>
        <taxon>Cryptosporidiidae</taxon>
        <taxon>Cryptosporidium</taxon>
    </lineage>
</organism>
<reference evidence="1 2" key="1">
    <citation type="submission" date="2016-10" db="EMBL/GenBank/DDBJ databases">
        <title>Reductive evolution of mitochondrial metabolism and differential evolution of invasion-related proteins in Cryptosporidium.</title>
        <authorList>
            <person name="Liu S."/>
            <person name="Roellig D.M."/>
            <person name="Guo Y."/>
            <person name="Li N."/>
            <person name="Frace M.A."/>
            <person name="Tang K."/>
            <person name="Zhang L."/>
            <person name="Feng Y."/>
            <person name="Xiao L."/>
        </authorList>
    </citation>
    <scope>NUCLEOTIDE SEQUENCE [LARGE SCALE GENOMIC DNA]</scope>
    <source>
        <strain evidence="1">30847</strain>
    </source>
</reference>
<dbReference type="EMBL" id="LRBS01000010">
    <property type="protein sequence ID" value="OII78024.1"/>
    <property type="molecule type" value="Genomic_DNA"/>
</dbReference>
<dbReference type="AlphaFoldDB" id="A0A1J4MV16"/>
<evidence type="ECO:0000313" key="1">
    <source>
        <dbReference type="EMBL" id="OII78024.1"/>
    </source>
</evidence>
<dbReference type="OrthoDB" id="338621at2759"/>
<comment type="caution">
    <text evidence="1">The sequence shown here is derived from an EMBL/GenBank/DDBJ whole genome shotgun (WGS) entry which is preliminary data.</text>
</comment>
<evidence type="ECO:0000313" key="2">
    <source>
        <dbReference type="Proteomes" id="UP000186804"/>
    </source>
</evidence>